<dbReference type="InterPro" id="IPR050559">
    <property type="entry name" value="P-Pant_transferase_sf"/>
</dbReference>
<evidence type="ECO:0000313" key="6">
    <source>
        <dbReference type="Proteomes" id="UP001180536"/>
    </source>
</evidence>
<organism evidence="5 6">
    <name type="scientific">Pelomonas aquatica</name>
    <dbReference type="NCBI Taxonomy" id="431058"/>
    <lineage>
        <taxon>Bacteria</taxon>
        <taxon>Pseudomonadati</taxon>
        <taxon>Pseudomonadota</taxon>
        <taxon>Betaproteobacteria</taxon>
        <taxon>Burkholderiales</taxon>
        <taxon>Sphaerotilaceae</taxon>
        <taxon>Roseateles</taxon>
    </lineage>
</organism>
<sequence>MSLLCLLVPEPELQAGMAPPGQWLTPTEAARLQSLGTEARRRTFLAGRWLARQAVQQWLGTDGLPALTVAGSGACHVAGAGGVFVSISHSAGHVACAVAAVPVGVDVEHLARPRDHLALAGAVHSAAQREELAALAPAARAEPFLRAWTIKEAWLKAREQGLDFALMRSLDFDDHPQGDVAVATLGGLVLAVAGNPQLPPRIEGPTNAAWRRCRTRRTPT</sequence>
<feature type="domain" description="4'-phosphopantetheinyl transferase" evidence="3">
    <location>
        <begin position="102"/>
        <end position="186"/>
    </location>
</feature>
<dbReference type="InterPro" id="IPR008278">
    <property type="entry name" value="4-PPantetheinyl_Trfase_dom"/>
</dbReference>
<dbReference type="PANTHER" id="PTHR12215">
    <property type="entry name" value="PHOSPHOPANTETHEINE TRANSFERASE"/>
    <property type="match status" value="1"/>
</dbReference>
<dbReference type="InterPro" id="IPR041354">
    <property type="entry name" value="4PPT_N"/>
</dbReference>
<dbReference type="Proteomes" id="UP001180536">
    <property type="component" value="Unassembled WGS sequence"/>
</dbReference>
<evidence type="ECO:0000259" key="4">
    <source>
        <dbReference type="Pfam" id="PF17837"/>
    </source>
</evidence>
<reference evidence="5 6" key="1">
    <citation type="submission" date="2023-07" db="EMBL/GenBank/DDBJ databases">
        <title>Sorghum-associated microbial communities from plants grown in Nebraska, USA.</title>
        <authorList>
            <person name="Schachtman D."/>
        </authorList>
    </citation>
    <scope>NUCLEOTIDE SEQUENCE [LARGE SCALE GENOMIC DNA]</scope>
    <source>
        <strain evidence="5 6">BE310</strain>
    </source>
</reference>
<evidence type="ECO:0000259" key="3">
    <source>
        <dbReference type="Pfam" id="PF01648"/>
    </source>
</evidence>
<comment type="caution">
    <text evidence="5">The sequence shown here is derived from an EMBL/GenBank/DDBJ whole genome shotgun (WGS) entry which is preliminary data.</text>
</comment>
<dbReference type="Pfam" id="PF01648">
    <property type="entry name" value="ACPS"/>
    <property type="match status" value="1"/>
</dbReference>
<dbReference type="Gene3D" id="3.90.470.20">
    <property type="entry name" value="4'-phosphopantetheinyl transferase domain"/>
    <property type="match status" value="2"/>
</dbReference>
<proteinExistence type="inferred from homology"/>
<name>A0ABU1Z8D3_9BURK</name>
<evidence type="ECO:0000256" key="2">
    <source>
        <dbReference type="ARBA" id="ARBA00022679"/>
    </source>
</evidence>
<protein>
    <submittedName>
        <fullName evidence="5">4'-phosphopantetheinyl transferase</fullName>
        <ecNumber evidence="5">2.7.8.-</ecNumber>
    </submittedName>
</protein>
<evidence type="ECO:0000313" key="5">
    <source>
        <dbReference type="EMBL" id="MDR7296891.1"/>
    </source>
</evidence>
<dbReference type="Pfam" id="PF17837">
    <property type="entry name" value="4PPT_N"/>
    <property type="match status" value="1"/>
</dbReference>
<comment type="similarity">
    <text evidence="1">Belongs to the P-Pant transferase superfamily. Gsp/Sfp/HetI/AcpT family.</text>
</comment>
<feature type="domain" description="4'-phosphopantetheinyl transferase N-terminal" evidence="4">
    <location>
        <begin position="37"/>
        <end position="99"/>
    </location>
</feature>
<dbReference type="InterPro" id="IPR037143">
    <property type="entry name" value="4-PPantetheinyl_Trfase_dom_sf"/>
</dbReference>
<dbReference type="RefSeq" id="WP_310344494.1">
    <property type="nucleotide sequence ID" value="NZ_JAVDXQ010000003.1"/>
</dbReference>
<dbReference type="SUPFAM" id="SSF56214">
    <property type="entry name" value="4'-phosphopantetheinyl transferase"/>
    <property type="match status" value="2"/>
</dbReference>
<keyword evidence="6" id="KW-1185">Reference proteome</keyword>
<dbReference type="PANTHER" id="PTHR12215:SF10">
    <property type="entry name" value="L-AMINOADIPATE-SEMIALDEHYDE DEHYDROGENASE-PHOSPHOPANTETHEINYL TRANSFERASE"/>
    <property type="match status" value="1"/>
</dbReference>
<dbReference type="GO" id="GO:0016740">
    <property type="term" value="F:transferase activity"/>
    <property type="evidence" value="ECO:0007669"/>
    <property type="project" value="UniProtKB-KW"/>
</dbReference>
<gene>
    <name evidence="5" type="ORF">J2X16_002238</name>
</gene>
<dbReference type="EMBL" id="JAVDXQ010000003">
    <property type="protein sequence ID" value="MDR7296891.1"/>
    <property type="molecule type" value="Genomic_DNA"/>
</dbReference>
<accession>A0ABU1Z8D3</accession>
<evidence type="ECO:0000256" key="1">
    <source>
        <dbReference type="ARBA" id="ARBA00010990"/>
    </source>
</evidence>
<dbReference type="EC" id="2.7.8.-" evidence="5"/>
<keyword evidence="2 5" id="KW-0808">Transferase</keyword>